<organism evidence="1 4">
    <name type="scientific">Pseudomonas asiatica</name>
    <dbReference type="NCBI Taxonomy" id="2219225"/>
    <lineage>
        <taxon>Bacteria</taxon>
        <taxon>Pseudomonadati</taxon>
        <taxon>Pseudomonadota</taxon>
        <taxon>Gammaproteobacteria</taxon>
        <taxon>Pseudomonadales</taxon>
        <taxon>Pseudomonadaceae</taxon>
        <taxon>Pseudomonas</taxon>
    </lineage>
</organism>
<evidence type="ECO:0000313" key="5">
    <source>
        <dbReference type="Proteomes" id="UP001292116"/>
    </source>
</evidence>
<gene>
    <name evidence="3" type="ORF">NOV18_11520</name>
    <name evidence="1" type="ORF">NP554_07760</name>
    <name evidence="2" type="ORF">SOW75_03560</name>
</gene>
<dbReference type="RefSeq" id="WP_023661540.1">
    <property type="nucleotide sequence ID" value="NZ_BLJF01000001.1"/>
</dbReference>
<accession>A0A9X4D8K9</accession>
<dbReference type="GeneID" id="97167719"/>
<dbReference type="Proteomes" id="UP001292116">
    <property type="component" value="Unassembled WGS sequence"/>
</dbReference>
<evidence type="ECO:0000313" key="2">
    <source>
        <dbReference type="EMBL" id="MDZ5737250.1"/>
    </source>
</evidence>
<evidence type="ECO:0000313" key="3">
    <source>
        <dbReference type="EMBL" id="UUC21073.1"/>
    </source>
</evidence>
<dbReference type="EMBL" id="JANIAM010000004">
    <property type="protein sequence ID" value="MDD2111692.1"/>
    <property type="molecule type" value="Genomic_DNA"/>
</dbReference>
<sequence>MRRATIIQPYPRNGLAGMSISNHAIFASGFIAQAGACVAVAKKSKKQPLI</sequence>
<dbReference type="AlphaFoldDB" id="A0A9X4D8K9"/>
<dbReference type="EMBL" id="CP101700">
    <property type="protein sequence ID" value="UUC21073.1"/>
    <property type="molecule type" value="Genomic_DNA"/>
</dbReference>
<reference evidence="3" key="1">
    <citation type="submission" date="2022-07" db="EMBL/GenBank/DDBJ databases">
        <title>Complete genome of MD9.</title>
        <authorList>
            <person name="Cao G."/>
        </authorList>
    </citation>
    <scope>NUCLEOTIDE SEQUENCE</scope>
    <source>
        <strain evidence="3">MD9</strain>
    </source>
</reference>
<reference evidence="2 5" key="3">
    <citation type="submission" date="2023-11" db="EMBL/GenBank/DDBJ databases">
        <title>Draft genomes analysis of Pseudomonas asiatica isolated from milk, feces and farm soil of cows suffering from clinical mastitis.</title>
        <authorList>
            <person name="Rahman T."/>
            <person name="Das Z.C."/>
            <person name="Hoque M.N."/>
        </authorList>
    </citation>
    <scope>NUCLEOTIDE SEQUENCE [LARGE SCALE GENOMIC DNA]</scope>
    <source>
        <strain evidence="2 5">2F2</strain>
    </source>
</reference>
<name>A0A9X4D8K9_9PSED</name>
<dbReference type="Proteomes" id="UP001058744">
    <property type="component" value="Chromosome"/>
</dbReference>
<keyword evidence="5" id="KW-1185">Reference proteome</keyword>
<protein>
    <submittedName>
        <fullName evidence="1">Uncharacterized protein</fullName>
    </submittedName>
</protein>
<dbReference type="EMBL" id="JAXUBM010000002">
    <property type="protein sequence ID" value="MDZ5737250.1"/>
    <property type="molecule type" value="Genomic_DNA"/>
</dbReference>
<reference evidence="1" key="2">
    <citation type="submission" date="2022-07" db="EMBL/GenBank/DDBJ databases">
        <title>Multi-strain Analysis of Pseudomonas putida Reveals Metabolic and Genetic Diversity.</title>
        <authorList>
            <person name="Monk J.M."/>
        </authorList>
    </citation>
    <scope>NUCLEOTIDE SEQUENCE</scope>
    <source>
        <strain evidence="1">17633</strain>
    </source>
</reference>
<proteinExistence type="predicted"/>
<evidence type="ECO:0000313" key="1">
    <source>
        <dbReference type="EMBL" id="MDD2111692.1"/>
    </source>
</evidence>
<evidence type="ECO:0000313" key="4">
    <source>
        <dbReference type="Proteomes" id="UP001150728"/>
    </source>
</evidence>
<dbReference type="Proteomes" id="UP001150728">
    <property type="component" value="Unassembled WGS sequence"/>
</dbReference>